<name>A0ABT0ZYG9_9PSEU</name>
<evidence type="ECO:0000259" key="1">
    <source>
        <dbReference type="Pfam" id="PF04149"/>
    </source>
</evidence>
<proteinExistence type="predicted"/>
<protein>
    <submittedName>
        <fullName evidence="2">DUF397 domain-containing protein</fullName>
    </submittedName>
</protein>
<evidence type="ECO:0000313" key="2">
    <source>
        <dbReference type="EMBL" id="MCO1655761.1"/>
    </source>
</evidence>
<dbReference type="InterPro" id="IPR007278">
    <property type="entry name" value="DUF397"/>
</dbReference>
<reference evidence="2" key="1">
    <citation type="submission" date="2021-04" db="EMBL/GenBank/DDBJ databases">
        <title>Pseudonocardia sp. nov., isolated from sandy soil of mangrove forest.</title>
        <authorList>
            <person name="Zan Z."/>
            <person name="Huang R."/>
            <person name="Liu W."/>
        </authorList>
    </citation>
    <scope>NUCLEOTIDE SEQUENCE</scope>
    <source>
        <strain evidence="2">S2-4</strain>
    </source>
</reference>
<sequence length="72" mass="8098">MSVGGEGSGWRKSSYSDTDNCVEVKLLLGHALVRDSKNRRAVVLDFSVPEWRAFLDGVRSGEFDPVHHDPRR</sequence>
<organism evidence="2 3">
    <name type="scientific">Pseudonocardia humida</name>
    <dbReference type="NCBI Taxonomy" id="2800819"/>
    <lineage>
        <taxon>Bacteria</taxon>
        <taxon>Bacillati</taxon>
        <taxon>Actinomycetota</taxon>
        <taxon>Actinomycetes</taxon>
        <taxon>Pseudonocardiales</taxon>
        <taxon>Pseudonocardiaceae</taxon>
        <taxon>Pseudonocardia</taxon>
    </lineage>
</organism>
<dbReference type="EMBL" id="JAGSOV010000024">
    <property type="protein sequence ID" value="MCO1655761.1"/>
    <property type="molecule type" value="Genomic_DNA"/>
</dbReference>
<feature type="domain" description="DUF397" evidence="1">
    <location>
        <begin position="9"/>
        <end position="59"/>
    </location>
</feature>
<comment type="caution">
    <text evidence="2">The sequence shown here is derived from an EMBL/GenBank/DDBJ whole genome shotgun (WGS) entry which is preliminary data.</text>
</comment>
<evidence type="ECO:0000313" key="3">
    <source>
        <dbReference type="Proteomes" id="UP001165283"/>
    </source>
</evidence>
<dbReference type="Proteomes" id="UP001165283">
    <property type="component" value="Unassembled WGS sequence"/>
</dbReference>
<dbReference type="Pfam" id="PF04149">
    <property type="entry name" value="DUF397"/>
    <property type="match status" value="1"/>
</dbReference>
<keyword evidence="3" id="KW-1185">Reference proteome</keyword>
<accession>A0ABT0ZYG9</accession>
<gene>
    <name evidence="2" type="ORF">KDL28_11930</name>
</gene>